<dbReference type="RefSeq" id="WP_046478904.1">
    <property type="nucleotide sequence ID" value="NZ_CP011132.1"/>
</dbReference>
<protein>
    <submittedName>
        <fullName evidence="1">Uncharacterized protein</fullName>
    </submittedName>
</protein>
<proteinExistence type="predicted"/>
<dbReference type="KEGG" id="cama:F384_05035"/>
<dbReference type="AlphaFoldDB" id="A0A0F6TUB3"/>
<reference evidence="1 2" key="1">
    <citation type="journal article" date="2013" name="Appl. Microbiol. Biotechnol.">
        <title>Glycerol assimilation and production of 1,3-propanediol by Citrobacter amalonaticus Y19.</title>
        <authorList>
            <person name="Ainala S.K."/>
            <person name="Ashok S."/>
            <person name="Ko Y."/>
            <person name="Park S."/>
        </authorList>
    </citation>
    <scope>NUCLEOTIDE SEQUENCE [LARGE SCALE GENOMIC DNA]</scope>
    <source>
        <strain evidence="1 2">Y19</strain>
    </source>
</reference>
<dbReference type="HOGENOM" id="CLU_139072_0_0_6"/>
<gene>
    <name evidence="1" type="ORF">F384_05035</name>
</gene>
<dbReference type="EMBL" id="CP011132">
    <property type="protein sequence ID" value="AKE58554.1"/>
    <property type="molecule type" value="Genomic_DNA"/>
</dbReference>
<dbReference type="Proteomes" id="UP000034085">
    <property type="component" value="Chromosome"/>
</dbReference>
<evidence type="ECO:0000313" key="1">
    <source>
        <dbReference type="EMBL" id="AKE58554.1"/>
    </source>
</evidence>
<accession>A0A0F6TUB3</accession>
<organism evidence="1 2">
    <name type="scientific">Citrobacter amalonaticus Y19</name>
    <dbReference type="NCBI Taxonomy" id="1261127"/>
    <lineage>
        <taxon>Bacteria</taxon>
        <taxon>Pseudomonadati</taxon>
        <taxon>Pseudomonadota</taxon>
        <taxon>Gammaproteobacteria</taxon>
        <taxon>Enterobacterales</taxon>
        <taxon>Enterobacteriaceae</taxon>
        <taxon>Citrobacter</taxon>
    </lineage>
</organism>
<dbReference type="PATRIC" id="fig|1261127.3.peg.1028"/>
<name>A0A0F6TUB3_CITAM</name>
<evidence type="ECO:0000313" key="2">
    <source>
        <dbReference type="Proteomes" id="UP000034085"/>
    </source>
</evidence>
<sequence>MAFIWNDESLALLRDNAGVLSTQHIAQMLGTNVTAVRNMAYRLKLSLRVSAYNQKRLQQVQALYESDEPLTMKAIAARTGLTFSTVQYIVYVKLKHKPYATREFIAFETQDAVHYRVQKEFVDTERTLLQQPADKTRFQELYLKDGTAYCARNIRHEVIISE</sequence>
<dbReference type="OrthoDB" id="6591363at2"/>